<accession>W7EAT4</accession>
<evidence type="ECO:0000313" key="2">
    <source>
        <dbReference type="EMBL" id="EUN27548.1"/>
    </source>
</evidence>
<dbReference type="RefSeq" id="XP_014557122.1">
    <property type="nucleotide sequence ID" value="XM_014701636.1"/>
</dbReference>
<dbReference type="EMBL" id="KI968729">
    <property type="protein sequence ID" value="EUN27548.1"/>
    <property type="molecule type" value="Genomic_DNA"/>
</dbReference>
<organism evidence="2 3">
    <name type="scientific">Bipolaris victoriae (strain FI3)</name>
    <name type="common">Victoria blight of oats agent</name>
    <name type="synonym">Cochliobolus victoriae</name>
    <dbReference type="NCBI Taxonomy" id="930091"/>
    <lineage>
        <taxon>Eukaryota</taxon>
        <taxon>Fungi</taxon>
        <taxon>Dikarya</taxon>
        <taxon>Ascomycota</taxon>
        <taxon>Pezizomycotina</taxon>
        <taxon>Dothideomycetes</taxon>
        <taxon>Pleosporomycetidae</taxon>
        <taxon>Pleosporales</taxon>
        <taxon>Pleosporineae</taxon>
        <taxon>Pleosporaceae</taxon>
        <taxon>Bipolaris</taxon>
    </lineage>
</organism>
<proteinExistence type="predicted"/>
<reference evidence="2 3" key="1">
    <citation type="journal article" date="2013" name="PLoS Genet.">
        <title>Comparative genome structure, secondary metabolite, and effector coding capacity across Cochliobolus pathogens.</title>
        <authorList>
            <person name="Condon B.J."/>
            <person name="Leng Y."/>
            <person name="Wu D."/>
            <person name="Bushley K.E."/>
            <person name="Ohm R.A."/>
            <person name="Otillar R."/>
            <person name="Martin J."/>
            <person name="Schackwitz W."/>
            <person name="Grimwood J."/>
            <person name="MohdZainudin N."/>
            <person name="Xue C."/>
            <person name="Wang R."/>
            <person name="Manning V.A."/>
            <person name="Dhillon B."/>
            <person name="Tu Z.J."/>
            <person name="Steffenson B.J."/>
            <person name="Salamov A."/>
            <person name="Sun H."/>
            <person name="Lowry S."/>
            <person name="LaButti K."/>
            <person name="Han J."/>
            <person name="Copeland A."/>
            <person name="Lindquist E."/>
            <person name="Barry K."/>
            <person name="Schmutz J."/>
            <person name="Baker S.E."/>
            <person name="Ciuffetti L.M."/>
            <person name="Grigoriev I.V."/>
            <person name="Zhong S."/>
            <person name="Turgeon B.G."/>
        </authorList>
    </citation>
    <scope>NUCLEOTIDE SEQUENCE [LARGE SCALE GENOMIC DNA]</scope>
    <source>
        <strain evidence="2 3">FI3</strain>
    </source>
</reference>
<dbReference type="GeneID" id="26260521"/>
<dbReference type="Proteomes" id="UP000054337">
    <property type="component" value="Unassembled WGS sequence"/>
</dbReference>
<keyword evidence="3" id="KW-1185">Reference proteome</keyword>
<evidence type="ECO:0000313" key="3">
    <source>
        <dbReference type="Proteomes" id="UP000054337"/>
    </source>
</evidence>
<keyword evidence="1" id="KW-0732">Signal</keyword>
<name>W7EAT4_BIPV3</name>
<feature type="non-terminal residue" evidence="2">
    <location>
        <position position="1"/>
    </location>
</feature>
<dbReference type="AlphaFoldDB" id="W7EAT4"/>
<feature type="chain" id="PRO_5004891661" evidence="1">
    <location>
        <begin position="33"/>
        <end position="60"/>
    </location>
</feature>
<sequence length="60" mass="6239">IVPPIQAALSQPQKRLVLLLLVKARSISVCLASCHAAAGGSILASVSFGTWQAAHRTPSF</sequence>
<protein>
    <submittedName>
        <fullName evidence="2">Uncharacterized protein</fullName>
    </submittedName>
</protein>
<feature type="signal peptide" evidence="1">
    <location>
        <begin position="1"/>
        <end position="32"/>
    </location>
</feature>
<gene>
    <name evidence="2" type="ORF">COCVIDRAFT_98132</name>
</gene>
<evidence type="ECO:0000256" key="1">
    <source>
        <dbReference type="SAM" id="SignalP"/>
    </source>
</evidence>
<dbReference type="HOGENOM" id="CLU_2947967_0_0_1"/>